<sequence length="104" mass="11503">MAKTGLIEKFDRAFLREKVLTSEVNKTPEAKERGKVRLGMNQLVREVGKSSDIDLILAVERCFLENDLAEYANSKGMADSLAAAIAELGSAERHVQLVAEGRQR</sequence>
<dbReference type="Proteomes" id="UP000219621">
    <property type="component" value="Unassembled WGS sequence"/>
</dbReference>
<dbReference type="AlphaFoldDB" id="A0A286G833"/>
<evidence type="ECO:0000313" key="1">
    <source>
        <dbReference type="EMBL" id="SOD91685.1"/>
    </source>
</evidence>
<evidence type="ECO:0000313" key="2">
    <source>
        <dbReference type="Proteomes" id="UP000219621"/>
    </source>
</evidence>
<accession>A0A286G833</accession>
<name>A0A286G833_9PROT</name>
<gene>
    <name evidence="1" type="ORF">SAMN05421508_10255</name>
</gene>
<protein>
    <submittedName>
        <fullName evidence="1">Uncharacterized protein</fullName>
    </submittedName>
</protein>
<keyword evidence="2" id="KW-1185">Reference proteome</keyword>
<organism evidence="1 2">
    <name type="scientific">Caenispirillum bisanense</name>
    <dbReference type="NCBI Taxonomy" id="414052"/>
    <lineage>
        <taxon>Bacteria</taxon>
        <taxon>Pseudomonadati</taxon>
        <taxon>Pseudomonadota</taxon>
        <taxon>Alphaproteobacteria</taxon>
        <taxon>Rhodospirillales</taxon>
        <taxon>Novispirillaceae</taxon>
        <taxon>Caenispirillum</taxon>
    </lineage>
</organism>
<proteinExistence type="predicted"/>
<dbReference type="EMBL" id="OCNJ01000002">
    <property type="protein sequence ID" value="SOD91685.1"/>
    <property type="molecule type" value="Genomic_DNA"/>
</dbReference>
<reference evidence="1 2" key="1">
    <citation type="submission" date="2017-09" db="EMBL/GenBank/DDBJ databases">
        <authorList>
            <person name="Ehlers B."/>
            <person name="Leendertz F.H."/>
        </authorList>
    </citation>
    <scope>NUCLEOTIDE SEQUENCE [LARGE SCALE GENOMIC DNA]</scope>
    <source>
        <strain evidence="1 2">USBA 140</strain>
    </source>
</reference>